<dbReference type="InterPro" id="IPR012131">
    <property type="entry name" value="Hstdl_DH"/>
</dbReference>
<feature type="binding site" evidence="7">
    <location>
        <position position="227"/>
    </location>
    <ligand>
        <name>substrate</name>
    </ligand>
</feature>
<dbReference type="GO" id="GO:0000105">
    <property type="term" value="P:L-histidine biosynthetic process"/>
    <property type="evidence" value="ECO:0007669"/>
    <property type="project" value="InterPro"/>
</dbReference>
<protein>
    <recommendedName>
        <fullName evidence="4">Sulfopropanediol 3-dehydrogenase</fullName>
        <ecNumber evidence="4">1.1.1.308</ecNumber>
    </recommendedName>
    <alternativeName>
        <fullName evidence="4">2,3-dihydroxypropane-1-sulfonate 3-dehydrogenase (sulfolactate forming)</fullName>
        <shortName evidence="4">DHPS 3-dehydrogenase (sulfolactate forming)</shortName>
    </alternativeName>
</protein>
<dbReference type="PROSITE" id="PS00611">
    <property type="entry name" value="HISOL_DEHYDROGENASE"/>
    <property type="match status" value="1"/>
</dbReference>
<keyword evidence="4 6" id="KW-0520">NAD</keyword>
<evidence type="ECO:0000256" key="2">
    <source>
        <dbReference type="ARBA" id="ARBA00022833"/>
    </source>
</evidence>
<feature type="binding site" evidence="4 8">
    <location>
        <position position="412"/>
    </location>
    <ligand>
        <name>Zn(2+)</name>
        <dbReference type="ChEBI" id="CHEBI:29105"/>
    </ligand>
</feature>
<feature type="binding site" evidence="7">
    <location>
        <position position="320"/>
    </location>
    <ligand>
        <name>substrate</name>
    </ligand>
</feature>
<sequence>MAITYLKKADKTPETESAQAQAVVTEMLSRIEAEGEDAVRAYAKTLDKWDGPILITREEMDARAAEVPEQVKQDIAFAVEQVRGFALAQRDSVRDFEMTMPSGLTAGQKWVPCNVAGCYVPTGRYAHIASACMSVATAKAAGVKTVVACSTPYRGGAMHPYVLYAMREAGADIVMTLGGVQAIASMAYGLFTGQPADVIVGPGNKFVAEAKRMLFGKVGIDVFAGPSEIGILADKTADPEIVAVDLVGQAEHGHESPAWLFTDDRALAEKVMARVPELIATLPEPAREAADAAWRDYGEVVLCDTREELVKVSDDYASEHLEIHCADLDWWMDNLTNYGSLFVGEETTVAYGDKCSGPNHILPTKYAARYSAGLSVHKFLKPLTWQKADREASKELAIRTARISRLEGMEAHARTADARLAKYYPGHNFDLGAPVESIS</sequence>
<dbReference type="NCBIfam" id="TIGR00069">
    <property type="entry name" value="hisD"/>
    <property type="match status" value="1"/>
</dbReference>
<evidence type="ECO:0000256" key="7">
    <source>
        <dbReference type="PIRSR" id="PIRSR000099-3"/>
    </source>
</evidence>
<dbReference type="Gene3D" id="1.20.5.1300">
    <property type="match status" value="1"/>
</dbReference>
<feature type="binding site" evidence="7">
    <location>
        <position position="412"/>
    </location>
    <ligand>
        <name>substrate</name>
    </ligand>
</feature>
<dbReference type="InterPro" id="IPR016161">
    <property type="entry name" value="Ald_DH/histidinol_DH"/>
</dbReference>
<feature type="region of interest" description="Disordered" evidence="9">
    <location>
        <begin position="1"/>
        <end position="20"/>
    </location>
</feature>
<feature type="binding site" evidence="7">
    <location>
        <position position="249"/>
    </location>
    <ligand>
        <name>substrate</name>
    </ligand>
</feature>
<dbReference type="OrthoDB" id="9805269at2"/>
<evidence type="ECO:0000256" key="3">
    <source>
        <dbReference type="ARBA" id="ARBA00023002"/>
    </source>
</evidence>
<evidence type="ECO:0000256" key="8">
    <source>
        <dbReference type="PIRSR" id="PIRSR000099-4"/>
    </source>
</evidence>
<dbReference type="GO" id="GO:0008270">
    <property type="term" value="F:zinc ion binding"/>
    <property type="evidence" value="ECO:0007669"/>
    <property type="project" value="UniProtKB-UniRule"/>
</dbReference>
<feature type="binding site" evidence="7">
    <location>
        <position position="407"/>
    </location>
    <ligand>
        <name>substrate</name>
    </ligand>
</feature>
<feature type="binding site" evidence="4 8">
    <location>
        <position position="249"/>
    </location>
    <ligand>
        <name>Zn(2+)</name>
        <dbReference type="ChEBI" id="CHEBI:29105"/>
    </ligand>
</feature>
<feature type="binding site" evidence="7">
    <location>
        <position position="353"/>
    </location>
    <ligand>
        <name>substrate</name>
    </ligand>
</feature>
<dbReference type="HAMAP" id="MF_02228">
    <property type="entry name" value="Sulfopropanediol_dehydrog"/>
    <property type="match status" value="1"/>
</dbReference>
<dbReference type="AlphaFoldDB" id="A0A2K8KJC9"/>
<dbReference type="CDD" id="cd06572">
    <property type="entry name" value="Histidinol_dh"/>
    <property type="match status" value="1"/>
</dbReference>
<feature type="binding site" evidence="4 6">
    <location>
        <position position="204"/>
    </location>
    <ligand>
        <name>NAD(+)</name>
        <dbReference type="ChEBI" id="CHEBI:57540"/>
    </ligand>
</feature>
<keyword evidence="3 4" id="KW-0560">Oxidoreductase</keyword>
<dbReference type="SUPFAM" id="SSF53720">
    <property type="entry name" value="ALDH-like"/>
    <property type="match status" value="1"/>
</dbReference>
<dbReference type="EC" id="1.1.1.308" evidence="4"/>
<dbReference type="STRING" id="441209.GCA_001870665_02858"/>
<evidence type="ECO:0000313" key="11">
    <source>
        <dbReference type="Proteomes" id="UP000228948"/>
    </source>
</evidence>
<dbReference type="GO" id="GO:0005829">
    <property type="term" value="C:cytosol"/>
    <property type="evidence" value="ECO:0007669"/>
    <property type="project" value="TreeGrafter"/>
</dbReference>
<evidence type="ECO:0000313" key="10">
    <source>
        <dbReference type="EMBL" id="ATX67028.1"/>
    </source>
</evidence>
<evidence type="ECO:0000256" key="5">
    <source>
        <dbReference type="PIRSR" id="PIRSR000099-1"/>
    </source>
</evidence>
<dbReference type="Gene3D" id="3.40.50.1980">
    <property type="entry name" value="Nitrogenase molybdenum iron protein domain"/>
    <property type="match status" value="2"/>
</dbReference>
<feature type="binding site" evidence="7">
    <location>
        <position position="252"/>
    </location>
    <ligand>
        <name>substrate</name>
    </ligand>
</feature>
<comment type="function">
    <text evidence="4">Catalyzes the NAD-dependent oxidation of (R)-2,3-dihydroxypropane-1-sulfonate to (R)-3-sulfolactate.</text>
</comment>
<proteinExistence type="inferred from homology"/>
<comment type="catalytic activity">
    <reaction evidence="4">
        <text>(2R)-3-sulfopropanediol + 2 NAD(+) + H2O = (2R)-3-sulfolactate + 2 NADH + 3 H(+)</text>
        <dbReference type="Rhea" id="RHEA:28074"/>
        <dbReference type="ChEBI" id="CHEBI:15377"/>
        <dbReference type="ChEBI" id="CHEBI:15378"/>
        <dbReference type="ChEBI" id="CHEBI:57540"/>
        <dbReference type="ChEBI" id="CHEBI:57945"/>
        <dbReference type="ChEBI" id="CHEBI:58738"/>
        <dbReference type="ChEBI" id="CHEBI:60997"/>
        <dbReference type="EC" id="1.1.1.308"/>
    </reaction>
</comment>
<reference evidence="10 11" key="1">
    <citation type="submission" date="2017-11" db="EMBL/GenBank/DDBJ databases">
        <title>Revised Sequence and Annotation of the Rhodobaca barguzinensis strain alga05 Genome.</title>
        <authorList>
            <person name="Kopejtka K."/>
            <person name="Tomasch J.M."/>
            <person name="Bunk B."/>
            <person name="Koblizek M."/>
        </authorList>
    </citation>
    <scope>NUCLEOTIDE SEQUENCE [LARGE SCALE GENOMIC DNA]</scope>
    <source>
        <strain evidence="11">alga05</strain>
    </source>
</reference>
<organism evidence="10 11">
    <name type="scientific">Roseinatronobacter bogoriensis subsp. barguzinensis</name>
    <dbReference type="NCBI Taxonomy" id="441209"/>
    <lineage>
        <taxon>Bacteria</taxon>
        <taxon>Pseudomonadati</taxon>
        <taxon>Pseudomonadota</taxon>
        <taxon>Alphaproteobacteria</taxon>
        <taxon>Rhodobacterales</taxon>
        <taxon>Paracoccaceae</taxon>
        <taxon>Roseinatronobacter</taxon>
    </lineage>
</organism>
<feature type="binding site" evidence="4 8">
    <location>
        <position position="353"/>
    </location>
    <ligand>
        <name>Zn(2+)</name>
        <dbReference type="ChEBI" id="CHEBI:29105"/>
    </ligand>
</feature>
<dbReference type="PANTHER" id="PTHR21256:SF14">
    <property type="entry name" value="HISTIDINOL DEHYDROGENASE"/>
    <property type="match status" value="1"/>
</dbReference>
<evidence type="ECO:0000256" key="6">
    <source>
        <dbReference type="PIRSR" id="PIRSR000099-2"/>
    </source>
</evidence>
<comment type="cofactor">
    <cofactor evidence="4 8">
        <name>Zn(2+)</name>
        <dbReference type="ChEBI" id="CHEBI:29105"/>
    </cofactor>
    <text evidence="4 8">Binds 1 zinc ion per subunit.</text>
</comment>
<dbReference type="InterPro" id="IPR001692">
    <property type="entry name" value="Histidinol_DH_CS"/>
</dbReference>
<dbReference type="PIRSF" id="PIRSF000099">
    <property type="entry name" value="Histidinol_dh"/>
    <property type="match status" value="1"/>
</dbReference>
<dbReference type="EMBL" id="CP024899">
    <property type="protein sequence ID" value="ATX67028.1"/>
    <property type="molecule type" value="Genomic_DNA"/>
</dbReference>
<evidence type="ECO:0000256" key="4">
    <source>
        <dbReference type="HAMAP-Rule" id="MF_02228"/>
    </source>
</evidence>
<dbReference type="Proteomes" id="UP000228948">
    <property type="component" value="Chromosome"/>
</dbReference>
<name>A0A2K8KJC9_9RHOB</name>
<feature type="active site" description="Proton acceptor" evidence="4 5">
    <location>
        <position position="320"/>
    </location>
</feature>
<dbReference type="KEGG" id="rbg:BG454_15370"/>
<dbReference type="PANTHER" id="PTHR21256">
    <property type="entry name" value="HISTIDINOL DEHYDROGENASE HDH"/>
    <property type="match status" value="1"/>
</dbReference>
<gene>
    <name evidence="10" type="primary">hisD</name>
    <name evidence="4" type="synonym">hpsN</name>
    <name evidence="10" type="ORF">BG454_15370</name>
</gene>
<feature type="binding site" evidence="4 6">
    <location>
        <position position="119"/>
    </location>
    <ligand>
        <name>NAD(+)</name>
        <dbReference type="ChEBI" id="CHEBI:57540"/>
    </ligand>
</feature>
<dbReference type="FunFam" id="3.40.50.1980:FF:000001">
    <property type="entry name" value="Histidinol dehydrogenase"/>
    <property type="match status" value="1"/>
</dbReference>
<dbReference type="PRINTS" id="PR00083">
    <property type="entry name" value="HOLDHDRGNASE"/>
</dbReference>
<dbReference type="GO" id="GO:0051287">
    <property type="term" value="F:NAD binding"/>
    <property type="evidence" value="ECO:0007669"/>
    <property type="project" value="InterPro"/>
</dbReference>
<dbReference type="InterPro" id="IPR043678">
    <property type="entry name" value="Sulfopropanediol_dehydrog_HpsN"/>
</dbReference>
<dbReference type="RefSeq" id="WP_071481481.1">
    <property type="nucleotide sequence ID" value="NZ_CP024899.1"/>
</dbReference>
<dbReference type="GO" id="GO:0004399">
    <property type="term" value="F:histidinol dehydrogenase activity"/>
    <property type="evidence" value="ECO:0007669"/>
    <property type="project" value="InterPro"/>
</dbReference>
<evidence type="ECO:0000256" key="1">
    <source>
        <dbReference type="ARBA" id="ARBA00022723"/>
    </source>
</evidence>
<feature type="binding site" evidence="4 6">
    <location>
        <position position="181"/>
    </location>
    <ligand>
        <name>NAD(+)</name>
        <dbReference type="ChEBI" id="CHEBI:57540"/>
    </ligand>
</feature>
<accession>A0A2K8KJC9</accession>
<feature type="active site" description="Proton acceptor" evidence="4 5">
    <location>
        <position position="319"/>
    </location>
</feature>
<evidence type="ECO:0000256" key="9">
    <source>
        <dbReference type="SAM" id="MobiDB-lite"/>
    </source>
</evidence>
<feature type="binding site" evidence="4 8">
    <location>
        <position position="252"/>
    </location>
    <ligand>
        <name>Zn(2+)</name>
        <dbReference type="ChEBI" id="CHEBI:29105"/>
    </ligand>
</feature>
<comment type="similarity">
    <text evidence="4">Belongs to the histidinol dehydrogenase family. HpsN subfamily.</text>
</comment>
<dbReference type="Pfam" id="PF00815">
    <property type="entry name" value="Histidinol_dh"/>
    <property type="match status" value="1"/>
</dbReference>
<dbReference type="InterPro" id="IPR022695">
    <property type="entry name" value="Histidinol_DH_monofunct"/>
</dbReference>
<keyword evidence="11" id="KW-1185">Reference proteome</keyword>
<keyword evidence="1 4" id="KW-0479">Metal-binding</keyword>
<keyword evidence="2 4" id="KW-0862">Zinc</keyword>